<keyword evidence="2" id="KW-1185">Reference proteome</keyword>
<dbReference type="InterPro" id="IPR037379">
    <property type="entry name" value="WDR74/Nsa1"/>
</dbReference>
<evidence type="ECO:0000313" key="2">
    <source>
        <dbReference type="Proteomes" id="UP001457282"/>
    </source>
</evidence>
<dbReference type="PANTHER" id="PTHR16038:SF4">
    <property type="entry name" value="WD REPEAT-CONTAINING PROTEIN 74"/>
    <property type="match status" value="1"/>
</dbReference>
<name>A0AAW1YLK2_RUBAR</name>
<dbReference type="GO" id="GO:0030687">
    <property type="term" value="C:preribosome, large subunit precursor"/>
    <property type="evidence" value="ECO:0007669"/>
    <property type="project" value="TreeGrafter"/>
</dbReference>
<reference evidence="1 2" key="1">
    <citation type="journal article" date="2023" name="G3 (Bethesda)">
        <title>A chromosome-length genome assembly and annotation of blackberry (Rubus argutus, cv. 'Hillquist').</title>
        <authorList>
            <person name="Bruna T."/>
            <person name="Aryal R."/>
            <person name="Dudchenko O."/>
            <person name="Sargent D.J."/>
            <person name="Mead D."/>
            <person name="Buti M."/>
            <person name="Cavallini A."/>
            <person name="Hytonen T."/>
            <person name="Andres J."/>
            <person name="Pham M."/>
            <person name="Weisz D."/>
            <person name="Mascagni F."/>
            <person name="Usai G."/>
            <person name="Natali L."/>
            <person name="Bassil N."/>
            <person name="Fernandez G.E."/>
            <person name="Lomsadze A."/>
            <person name="Armour M."/>
            <person name="Olukolu B."/>
            <person name="Poorten T."/>
            <person name="Britton C."/>
            <person name="Davik J."/>
            <person name="Ashrafi H."/>
            <person name="Aiden E.L."/>
            <person name="Borodovsky M."/>
            <person name="Worthington M."/>
        </authorList>
    </citation>
    <scope>NUCLEOTIDE SEQUENCE [LARGE SCALE GENOMIC DNA]</scope>
    <source>
        <strain evidence="1">PI 553951</strain>
    </source>
</reference>
<dbReference type="GO" id="GO:0005730">
    <property type="term" value="C:nucleolus"/>
    <property type="evidence" value="ECO:0007669"/>
    <property type="project" value="InterPro"/>
</dbReference>
<dbReference type="Gene3D" id="2.130.10.10">
    <property type="entry name" value="YVTN repeat-like/Quinoprotein amine dehydrogenase"/>
    <property type="match status" value="1"/>
</dbReference>
<protein>
    <submittedName>
        <fullName evidence="1">Uncharacterized protein</fullName>
    </submittedName>
</protein>
<dbReference type="PANTHER" id="PTHR16038">
    <property type="entry name" value="NOP SEVEN ASSOCIATED PROTEIN 1"/>
    <property type="match status" value="1"/>
</dbReference>
<evidence type="ECO:0000313" key="1">
    <source>
        <dbReference type="EMBL" id="KAK9949517.1"/>
    </source>
</evidence>
<sequence>MTKNLSDPLLAVGREDGTVDVINPINGAPRYHIPIVPHMAPKDDALIDLHLFAQKSFSYSSPYVLWANKMLTCTRNGFVSTFVLDESSQGYNHMSANRWRVNSKGDATLFCKVDEREDYLLFGGKPDVLGLWDLDREYWCWGGLPPTDKCDTDTWFTCATFLKDNHQSLVAGNNVHEVHFYDIRQKEPTMSVSFWANHNLDCWVPITSVAKDPDGKIIYIGNESGEIASVDVGTGKVIGCFEHMGRWDDNRFLRATNSKPMLRNPSKFIARHPVHPVIASGGECSSSYMAYYLHYLCLNSYLYIWNVNTRKILSTVYPMQHLTNVIFDSNFSGAQVSRKFSRHVRRRQLRRNSHGSRI</sequence>
<dbReference type="EMBL" id="JBEDUW010000001">
    <property type="protein sequence ID" value="KAK9949517.1"/>
    <property type="molecule type" value="Genomic_DNA"/>
</dbReference>
<comment type="caution">
    <text evidence="1">The sequence shown here is derived from an EMBL/GenBank/DDBJ whole genome shotgun (WGS) entry which is preliminary data.</text>
</comment>
<gene>
    <name evidence="1" type="ORF">M0R45_005035</name>
</gene>
<dbReference type="SUPFAM" id="SSF50998">
    <property type="entry name" value="Quinoprotein alcohol dehydrogenase-like"/>
    <property type="match status" value="1"/>
</dbReference>
<accession>A0AAW1YLK2</accession>
<dbReference type="InterPro" id="IPR015943">
    <property type="entry name" value="WD40/YVTN_repeat-like_dom_sf"/>
</dbReference>
<proteinExistence type="predicted"/>
<dbReference type="InterPro" id="IPR011047">
    <property type="entry name" value="Quinoprotein_ADH-like_sf"/>
</dbReference>
<dbReference type="Proteomes" id="UP001457282">
    <property type="component" value="Unassembled WGS sequence"/>
</dbReference>
<dbReference type="AlphaFoldDB" id="A0AAW1YLK2"/>
<organism evidence="1 2">
    <name type="scientific">Rubus argutus</name>
    <name type="common">Southern blackberry</name>
    <dbReference type="NCBI Taxonomy" id="59490"/>
    <lineage>
        <taxon>Eukaryota</taxon>
        <taxon>Viridiplantae</taxon>
        <taxon>Streptophyta</taxon>
        <taxon>Embryophyta</taxon>
        <taxon>Tracheophyta</taxon>
        <taxon>Spermatophyta</taxon>
        <taxon>Magnoliopsida</taxon>
        <taxon>eudicotyledons</taxon>
        <taxon>Gunneridae</taxon>
        <taxon>Pentapetalae</taxon>
        <taxon>rosids</taxon>
        <taxon>fabids</taxon>
        <taxon>Rosales</taxon>
        <taxon>Rosaceae</taxon>
        <taxon>Rosoideae</taxon>
        <taxon>Rosoideae incertae sedis</taxon>
        <taxon>Rubus</taxon>
    </lineage>
</organism>
<dbReference type="GO" id="GO:0042273">
    <property type="term" value="P:ribosomal large subunit biogenesis"/>
    <property type="evidence" value="ECO:0007669"/>
    <property type="project" value="InterPro"/>
</dbReference>